<gene>
    <name evidence="2" type="ORF">MMF94_42140</name>
</gene>
<comment type="caution">
    <text evidence="2">The sequence shown here is derived from an EMBL/GenBank/DDBJ whole genome shotgun (WGS) entry which is preliminary data.</text>
</comment>
<evidence type="ECO:0000313" key="3">
    <source>
        <dbReference type="Proteomes" id="UP001299970"/>
    </source>
</evidence>
<evidence type="ECO:0000313" key="2">
    <source>
        <dbReference type="EMBL" id="MCH6172317.1"/>
    </source>
</evidence>
<organism evidence="2 3">
    <name type="scientific">Pseudonocardia alaniniphila</name>
    <dbReference type="NCBI Taxonomy" id="75291"/>
    <lineage>
        <taxon>Bacteria</taxon>
        <taxon>Bacillati</taxon>
        <taxon>Actinomycetota</taxon>
        <taxon>Actinomycetes</taxon>
        <taxon>Pseudonocardiales</taxon>
        <taxon>Pseudonocardiaceae</taxon>
        <taxon>Pseudonocardia</taxon>
    </lineage>
</organism>
<dbReference type="Proteomes" id="UP001299970">
    <property type="component" value="Unassembled WGS sequence"/>
</dbReference>
<feature type="region of interest" description="Disordered" evidence="1">
    <location>
        <begin position="1"/>
        <end position="25"/>
    </location>
</feature>
<evidence type="ECO:0000256" key="1">
    <source>
        <dbReference type="SAM" id="MobiDB-lite"/>
    </source>
</evidence>
<protein>
    <submittedName>
        <fullName evidence="2">Uncharacterized protein</fullName>
    </submittedName>
</protein>
<accession>A0ABS9TUT5</accession>
<name>A0ABS9TUT5_9PSEU</name>
<sequence length="102" mass="11510">MSVQLPTLDMTDLSSAREQPRRLPARLEPYEPRPKMAISEVVVRGAVGCRIGPGHHYPAAPDDSFATLRAVLHMVQMSDKRFLNLHESHFIAEKDYIGVWPC</sequence>
<keyword evidence="3" id="KW-1185">Reference proteome</keyword>
<proteinExistence type="predicted"/>
<dbReference type="RefSeq" id="WP_241043121.1">
    <property type="nucleotide sequence ID" value="NZ_BAAAJF010000046.1"/>
</dbReference>
<dbReference type="EMBL" id="JAKXMK010000065">
    <property type="protein sequence ID" value="MCH6172317.1"/>
    <property type="molecule type" value="Genomic_DNA"/>
</dbReference>
<reference evidence="2 3" key="1">
    <citation type="submission" date="2022-03" db="EMBL/GenBank/DDBJ databases">
        <title>Pseudonocardia alaer sp. nov., a novel actinomycete isolated from reed forest soil.</title>
        <authorList>
            <person name="Wang L."/>
        </authorList>
    </citation>
    <scope>NUCLEOTIDE SEQUENCE [LARGE SCALE GENOMIC DNA]</scope>
    <source>
        <strain evidence="2 3">Y-16303</strain>
    </source>
</reference>